<dbReference type="PANTHER" id="PTHR30337">
    <property type="entry name" value="COMPONENT OF ATP-DEPENDENT DSDNA EXONUCLEASE"/>
    <property type="match status" value="1"/>
</dbReference>
<evidence type="ECO:0000256" key="7">
    <source>
        <dbReference type="RuleBase" id="RU363069"/>
    </source>
</evidence>
<dbReference type="GO" id="GO:0008408">
    <property type="term" value="F:3'-5' exonuclease activity"/>
    <property type="evidence" value="ECO:0007669"/>
    <property type="project" value="InterPro"/>
</dbReference>
<dbReference type="InterPro" id="IPR004843">
    <property type="entry name" value="Calcineurin-like_PHP"/>
</dbReference>
<evidence type="ECO:0000313" key="10">
    <source>
        <dbReference type="EMBL" id="HJD97889.1"/>
    </source>
</evidence>
<keyword evidence="7" id="KW-0235">DNA replication</keyword>
<feature type="domain" description="Nuclease SbcCD subunit D C-terminal" evidence="9">
    <location>
        <begin position="283"/>
        <end position="376"/>
    </location>
</feature>
<feature type="domain" description="Calcineurin-like phosphoesterase" evidence="8">
    <location>
        <begin position="2"/>
        <end position="232"/>
    </location>
</feature>
<organism evidence="10 11">
    <name type="scientific">Mailhella massiliensis</name>
    <dbReference type="NCBI Taxonomy" id="1903261"/>
    <lineage>
        <taxon>Bacteria</taxon>
        <taxon>Pseudomonadati</taxon>
        <taxon>Thermodesulfobacteriota</taxon>
        <taxon>Desulfovibrionia</taxon>
        <taxon>Desulfovibrionales</taxon>
        <taxon>Desulfovibrionaceae</taxon>
        <taxon>Mailhella</taxon>
    </lineage>
</organism>
<evidence type="ECO:0000259" key="8">
    <source>
        <dbReference type="Pfam" id="PF00149"/>
    </source>
</evidence>
<name>A0A921AXW4_9BACT</name>
<keyword evidence="5 7" id="KW-0378">Hydrolase</keyword>
<reference evidence="10" key="1">
    <citation type="journal article" date="2021" name="PeerJ">
        <title>Extensive microbial diversity within the chicken gut microbiome revealed by metagenomics and culture.</title>
        <authorList>
            <person name="Gilroy R."/>
            <person name="Ravi A."/>
            <person name="Getino M."/>
            <person name="Pursley I."/>
            <person name="Horton D.L."/>
            <person name="Alikhan N.F."/>
            <person name="Baker D."/>
            <person name="Gharbi K."/>
            <person name="Hall N."/>
            <person name="Watson M."/>
            <person name="Adriaenssens E.M."/>
            <person name="Foster-Nyarko E."/>
            <person name="Jarju S."/>
            <person name="Secka A."/>
            <person name="Antonio M."/>
            <person name="Oren A."/>
            <person name="Chaudhuri R.R."/>
            <person name="La Ragione R."/>
            <person name="Hildebrand F."/>
            <person name="Pallen M.J."/>
        </authorList>
    </citation>
    <scope>NUCLEOTIDE SEQUENCE</scope>
    <source>
        <strain evidence="10">ChiGjej2B2-19336</strain>
    </source>
</reference>
<dbReference type="InterPro" id="IPR029052">
    <property type="entry name" value="Metallo-depent_PP-like"/>
</dbReference>
<dbReference type="InterPro" id="IPR004593">
    <property type="entry name" value="SbcD"/>
</dbReference>
<reference evidence="10" key="2">
    <citation type="submission" date="2021-09" db="EMBL/GenBank/DDBJ databases">
        <authorList>
            <person name="Gilroy R."/>
        </authorList>
    </citation>
    <scope>NUCLEOTIDE SEQUENCE</scope>
    <source>
        <strain evidence="10">ChiGjej2B2-19336</strain>
    </source>
</reference>
<comment type="function">
    <text evidence="7">SbcCD cleaves DNA hairpin structures. These structures can inhibit DNA replication and are intermediates in certain DNA recombination reactions. The complex acts as a 3'-&gt;5' double strand exonuclease that can open hairpins. It also has a 5' single-strand endonuclease activity.</text>
</comment>
<evidence type="ECO:0000313" key="11">
    <source>
        <dbReference type="Proteomes" id="UP000698963"/>
    </source>
</evidence>
<dbReference type="PANTHER" id="PTHR30337:SF0">
    <property type="entry name" value="NUCLEASE SBCCD SUBUNIT D"/>
    <property type="match status" value="1"/>
</dbReference>
<dbReference type="NCBIfam" id="TIGR00619">
    <property type="entry name" value="sbcd"/>
    <property type="match status" value="1"/>
</dbReference>
<dbReference type="AlphaFoldDB" id="A0A921AXW4"/>
<keyword evidence="7" id="KW-0233">DNA recombination</keyword>
<keyword evidence="7" id="KW-0255">Endonuclease</keyword>
<dbReference type="EMBL" id="DYZA01000194">
    <property type="protein sequence ID" value="HJD97889.1"/>
    <property type="molecule type" value="Genomic_DNA"/>
</dbReference>
<dbReference type="Gene3D" id="3.30.160.720">
    <property type="match status" value="1"/>
</dbReference>
<gene>
    <name evidence="7" type="primary">sbcD</name>
    <name evidence="10" type="ORF">K8W16_09630</name>
</gene>
<proteinExistence type="inferred from homology"/>
<dbReference type="SUPFAM" id="SSF56300">
    <property type="entry name" value="Metallo-dependent phosphatases"/>
    <property type="match status" value="1"/>
</dbReference>
<protein>
    <recommendedName>
        <fullName evidence="3 7">Nuclease SbcCD subunit D</fullName>
    </recommendedName>
</protein>
<dbReference type="GO" id="GO:0006310">
    <property type="term" value="P:DNA recombination"/>
    <property type="evidence" value="ECO:0007669"/>
    <property type="project" value="UniProtKB-KW"/>
</dbReference>
<accession>A0A921AXW4</accession>
<dbReference type="GO" id="GO:0006260">
    <property type="term" value="P:DNA replication"/>
    <property type="evidence" value="ECO:0007669"/>
    <property type="project" value="UniProtKB-KW"/>
</dbReference>
<dbReference type="Gene3D" id="3.60.21.10">
    <property type="match status" value="1"/>
</dbReference>
<evidence type="ECO:0000256" key="3">
    <source>
        <dbReference type="ARBA" id="ARBA00013365"/>
    </source>
</evidence>
<dbReference type="Pfam" id="PF00149">
    <property type="entry name" value="Metallophos"/>
    <property type="match status" value="1"/>
</dbReference>
<comment type="similarity">
    <text evidence="1 7">Belongs to the SbcD family.</text>
</comment>
<sequence>MMNILHTSDWHLGHQLYGRRRHEEFQAFLAWLQGFVRERQVHALLLAGDVFDSALPGTRAQELYYRFLGDLLSPGSPCRHIVITSGNHDSPAFLDAPDILLSSMGIHITGRAREPEGEVLMLEGPEGEPELIVCAVPFLRERDLYRAKEGEGMQERDRLMAEGMREHYRRAALRAEELRAGRDIPVIAMGHLFTSGGALSEGVRELRIGSLGQVDAGIFPESLDYVALGHLHLAQKAGGSERIRYSGSPLPLSFAEAARPKEVALLRTAGRQVRVERVGVPSFQRLESVEGALADIEARLEELSACGQAVWAEVTYTGAAPAPDLRERVDARARNGLEILRVRSARPMPEGMDADAGRENLEEMGVEEVFERRLREAFPDADPESPELEGLRALYREVLAMPEREETCAS</sequence>
<dbReference type="InterPro" id="IPR026843">
    <property type="entry name" value="SbcD_C"/>
</dbReference>
<evidence type="ECO:0000256" key="2">
    <source>
        <dbReference type="ARBA" id="ARBA00011322"/>
    </source>
</evidence>
<evidence type="ECO:0000259" key="9">
    <source>
        <dbReference type="Pfam" id="PF12320"/>
    </source>
</evidence>
<dbReference type="GO" id="GO:0004519">
    <property type="term" value="F:endonuclease activity"/>
    <property type="evidence" value="ECO:0007669"/>
    <property type="project" value="UniProtKB-KW"/>
</dbReference>
<evidence type="ECO:0000256" key="4">
    <source>
        <dbReference type="ARBA" id="ARBA00022722"/>
    </source>
</evidence>
<dbReference type="Proteomes" id="UP000698963">
    <property type="component" value="Unassembled WGS sequence"/>
</dbReference>
<comment type="subunit">
    <text evidence="2 7">Heterodimer of SbcC and SbcD.</text>
</comment>
<evidence type="ECO:0000256" key="6">
    <source>
        <dbReference type="ARBA" id="ARBA00022839"/>
    </source>
</evidence>
<keyword evidence="6 7" id="KW-0269">Exonuclease</keyword>
<dbReference type="CDD" id="cd00840">
    <property type="entry name" value="MPP_Mre11_N"/>
    <property type="match status" value="1"/>
</dbReference>
<dbReference type="RefSeq" id="WP_304123001.1">
    <property type="nucleotide sequence ID" value="NZ_DYZA01000194.1"/>
</dbReference>
<dbReference type="Pfam" id="PF12320">
    <property type="entry name" value="SbcD_C"/>
    <property type="match status" value="1"/>
</dbReference>
<dbReference type="InterPro" id="IPR050535">
    <property type="entry name" value="DNA_Repair-Maintenance_Comp"/>
</dbReference>
<keyword evidence="4 7" id="KW-0540">Nuclease</keyword>
<evidence type="ECO:0000256" key="1">
    <source>
        <dbReference type="ARBA" id="ARBA00010555"/>
    </source>
</evidence>
<dbReference type="InterPro" id="IPR041796">
    <property type="entry name" value="Mre11_N"/>
</dbReference>
<evidence type="ECO:0000256" key="5">
    <source>
        <dbReference type="ARBA" id="ARBA00022801"/>
    </source>
</evidence>
<comment type="caution">
    <text evidence="10">The sequence shown here is derived from an EMBL/GenBank/DDBJ whole genome shotgun (WGS) entry which is preliminary data.</text>
</comment>